<comment type="function">
    <text evidence="8">Toxic component of a toxin-antitoxin (TA) system. An RNase.</text>
</comment>
<dbReference type="CDD" id="cd18736">
    <property type="entry name" value="PIN_CcVapC1-like"/>
    <property type="match status" value="1"/>
</dbReference>
<feature type="binding site" evidence="8">
    <location>
        <position position="91"/>
    </location>
    <ligand>
        <name>Mg(2+)</name>
        <dbReference type="ChEBI" id="CHEBI:18420"/>
    </ligand>
</feature>
<keyword evidence="3 8" id="KW-0540">Nuclease</keyword>
<keyword evidence="5 8" id="KW-0378">Hydrolase</keyword>
<keyword evidence="11" id="KW-1185">Reference proteome</keyword>
<dbReference type="PANTHER" id="PTHR33653">
    <property type="entry name" value="RIBONUCLEASE VAPC2"/>
    <property type="match status" value="1"/>
</dbReference>
<dbReference type="Proteomes" id="UP000293623">
    <property type="component" value="Unassembled WGS sequence"/>
</dbReference>
<feature type="binding site" evidence="8">
    <location>
        <position position="7"/>
    </location>
    <ligand>
        <name>Mg(2+)</name>
        <dbReference type="ChEBI" id="CHEBI:18420"/>
    </ligand>
</feature>
<dbReference type="GO" id="GO:0004540">
    <property type="term" value="F:RNA nuclease activity"/>
    <property type="evidence" value="ECO:0007669"/>
    <property type="project" value="InterPro"/>
</dbReference>
<dbReference type="GO" id="GO:0090729">
    <property type="term" value="F:toxin activity"/>
    <property type="evidence" value="ECO:0007669"/>
    <property type="project" value="UniProtKB-KW"/>
</dbReference>
<dbReference type="InterPro" id="IPR050556">
    <property type="entry name" value="Type_II_TA_system_RNase"/>
</dbReference>
<dbReference type="InterPro" id="IPR029060">
    <property type="entry name" value="PIN-like_dom_sf"/>
</dbReference>
<feature type="domain" description="PIN" evidence="9">
    <location>
        <begin position="4"/>
        <end position="118"/>
    </location>
</feature>
<reference evidence="10 11" key="1">
    <citation type="submission" date="2019-01" db="EMBL/GenBank/DDBJ databases">
        <title>Altererythrobacter rhizovicinus sp. nov., isolated from the rhizosphere soil of Haloxylon ammodendron.</title>
        <authorList>
            <person name="Li H.-P."/>
            <person name="Gou J.-Y."/>
            <person name="Yao D."/>
            <person name="Han Q.-Q."/>
            <person name="Shao K.-Z."/>
            <person name="Zhao Q."/>
            <person name="Zhang J.-L."/>
        </authorList>
    </citation>
    <scope>NUCLEOTIDE SEQUENCE [LARGE SCALE GENOMIC DNA]</scope>
    <source>
        <strain evidence="10 11">AY-3R</strain>
    </source>
</reference>
<keyword evidence="4 8" id="KW-0479">Metal-binding</keyword>
<proteinExistence type="inferred from homology"/>
<dbReference type="EMBL" id="SDPV01000002">
    <property type="protein sequence ID" value="RXZ63925.1"/>
    <property type="molecule type" value="Genomic_DNA"/>
</dbReference>
<name>A0A4Q2KFZ2_9SPHN</name>
<dbReference type="OrthoDB" id="9796690at2"/>
<accession>A0A4Q2KFZ2</accession>
<comment type="cofactor">
    <cofactor evidence="1 8">
        <name>Mg(2+)</name>
        <dbReference type="ChEBI" id="CHEBI:18420"/>
    </cofactor>
</comment>
<comment type="caution">
    <text evidence="10">The sequence shown here is derived from an EMBL/GenBank/DDBJ whole genome shotgun (WGS) entry which is preliminary data.</text>
</comment>
<evidence type="ECO:0000256" key="2">
    <source>
        <dbReference type="ARBA" id="ARBA00022649"/>
    </source>
</evidence>
<evidence type="ECO:0000256" key="6">
    <source>
        <dbReference type="ARBA" id="ARBA00022842"/>
    </source>
</evidence>
<organism evidence="10 11">
    <name type="scientific">Pelagerythrobacter rhizovicinus</name>
    <dbReference type="NCBI Taxonomy" id="2268576"/>
    <lineage>
        <taxon>Bacteria</taxon>
        <taxon>Pseudomonadati</taxon>
        <taxon>Pseudomonadota</taxon>
        <taxon>Alphaproteobacteria</taxon>
        <taxon>Sphingomonadales</taxon>
        <taxon>Erythrobacteraceae</taxon>
        <taxon>Pelagerythrobacter</taxon>
    </lineage>
</organism>
<gene>
    <name evidence="8" type="primary">vapC</name>
    <name evidence="10" type="ORF">ETX26_08215</name>
</gene>
<dbReference type="Gene3D" id="3.40.50.1010">
    <property type="entry name" value="5'-nuclease"/>
    <property type="match status" value="1"/>
</dbReference>
<evidence type="ECO:0000256" key="8">
    <source>
        <dbReference type="HAMAP-Rule" id="MF_00265"/>
    </source>
</evidence>
<keyword evidence="8" id="KW-0800">Toxin</keyword>
<dbReference type="InterPro" id="IPR002716">
    <property type="entry name" value="PIN_dom"/>
</dbReference>
<dbReference type="AlphaFoldDB" id="A0A4Q2KFZ2"/>
<protein>
    <recommendedName>
        <fullName evidence="8">Ribonuclease VapC</fullName>
        <shortName evidence="8">RNase VapC</shortName>
        <ecNumber evidence="8">3.1.-.-</ecNumber>
    </recommendedName>
    <alternativeName>
        <fullName evidence="8">Toxin VapC</fullName>
    </alternativeName>
</protein>
<sequence>MIRYLIDANAAVYAMDPERHAAVTDRIARCQPGEIAMSTITFAEVVYGTKAGKPPPEHVLEAFITEIPLVPFDEAAARAYAGLPFKRARFDRLLAAHALSIGATVVTNNEADFADVPGLKLENWSMPL</sequence>
<evidence type="ECO:0000313" key="10">
    <source>
        <dbReference type="EMBL" id="RXZ63925.1"/>
    </source>
</evidence>
<evidence type="ECO:0000256" key="7">
    <source>
        <dbReference type="ARBA" id="ARBA00038093"/>
    </source>
</evidence>
<dbReference type="HAMAP" id="MF_00265">
    <property type="entry name" value="VapC_Nob1"/>
    <property type="match status" value="1"/>
</dbReference>
<evidence type="ECO:0000256" key="3">
    <source>
        <dbReference type="ARBA" id="ARBA00022722"/>
    </source>
</evidence>
<dbReference type="GO" id="GO:0016787">
    <property type="term" value="F:hydrolase activity"/>
    <property type="evidence" value="ECO:0007669"/>
    <property type="project" value="UniProtKB-KW"/>
</dbReference>
<dbReference type="GO" id="GO:0000287">
    <property type="term" value="F:magnesium ion binding"/>
    <property type="evidence" value="ECO:0007669"/>
    <property type="project" value="UniProtKB-UniRule"/>
</dbReference>
<dbReference type="SUPFAM" id="SSF88723">
    <property type="entry name" value="PIN domain-like"/>
    <property type="match status" value="1"/>
</dbReference>
<dbReference type="InterPro" id="IPR022907">
    <property type="entry name" value="VapC_family"/>
</dbReference>
<dbReference type="EC" id="3.1.-.-" evidence="8"/>
<evidence type="ECO:0000259" key="9">
    <source>
        <dbReference type="Pfam" id="PF01850"/>
    </source>
</evidence>
<evidence type="ECO:0000256" key="4">
    <source>
        <dbReference type="ARBA" id="ARBA00022723"/>
    </source>
</evidence>
<comment type="similarity">
    <text evidence="7 8">Belongs to the PINc/VapC protein family.</text>
</comment>
<evidence type="ECO:0000313" key="11">
    <source>
        <dbReference type="Proteomes" id="UP000293623"/>
    </source>
</evidence>
<evidence type="ECO:0000256" key="5">
    <source>
        <dbReference type="ARBA" id="ARBA00022801"/>
    </source>
</evidence>
<dbReference type="Pfam" id="PF01850">
    <property type="entry name" value="PIN"/>
    <property type="match status" value="1"/>
</dbReference>
<dbReference type="RefSeq" id="WP_129524242.1">
    <property type="nucleotide sequence ID" value="NZ_SDPV01000002.1"/>
</dbReference>
<keyword evidence="2 8" id="KW-1277">Toxin-antitoxin system</keyword>
<dbReference type="PANTHER" id="PTHR33653:SF1">
    <property type="entry name" value="RIBONUCLEASE VAPC2"/>
    <property type="match status" value="1"/>
</dbReference>
<evidence type="ECO:0000256" key="1">
    <source>
        <dbReference type="ARBA" id="ARBA00001946"/>
    </source>
</evidence>
<keyword evidence="6 8" id="KW-0460">Magnesium</keyword>